<comment type="caution">
    <text evidence="3">The sequence shown here is derived from an EMBL/GenBank/DDBJ whole genome shotgun (WGS) entry which is preliminary data.</text>
</comment>
<dbReference type="InterPro" id="IPR036873">
    <property type="entry name" value="Rhodanese-like_dom_sf"/>
</dbReference>
<dbReference type="AlphaFoldDB" id="A0A1J5TEF0"/>
<evidence type="ECO:0000313" key="3">
    <source>
        <dbReference type="EMBL" id="OIR14709.1"/>
    </source>
</evidence>
<dbReference type="PANTHER" id="PTHR30401:SF0">
    <property type="entry name" value="TRNA 2-SELENOURIDINE SYNTHASE"/>
    <property type="match status" value="1"/>
</dbReference>
<dbReference type="Pfam" id="PF00581">
    <property type="entry name" value="Rhodanese"/>
    <property type="match status" value="1"/>
</dbReference>
<dbReference type="Pfam" id="PF26341">
    <property type="entry name" value="AAA_SelU"/>
    <property type="match status" value="1"/>
</dbReference>
<gene>
    <name evidence="3" type="primary">selU_3</name>
    <name evidence="3" type="ORF">GALL_45150</name>
</gene>
<dbReference type="PANTHER" id="PTHR30401">
    <property type="entry name" value="TRNA 2-SELENOURIDINE SYNTHASE"/>
    <property type="match status" value="1"/>
</dbReference>
<dbReference type="NCBIfam" id="NF008750">
    <property type="entry name" value="PRK11784.1-2"/>
    <property type="match status" value="1"/>
</dbReference>
<keyword evidence="1" id="KW-0711">Selenium</keyword>
<dbReference type="EMBL" id="MLJW01000011">
    <property type="protein sequence ID" value="OIR14709.1"/>
    <property type="molecule type" value="Genomic_DNA"/>
</dbReference>
<evidence type="ECO:0000259" key="2">
    <source>
        <dbReference type="PROSITE" id="PS50206"/>
    </source>
</evidence>
<sequence>MQNPRVATVSQLSDFDEIIDVRSPAEYAEDHIPGAISAPVLNDEQRAEVGTLYTQVSPFVAKKRGAALIARNIAQHLETSFSDKPKQWKPLVYCWRGGQRSGAMAHILAQVGWSTGRLDGGYKTYRRHVLAELESLPGTLQFRVVCGPTGSGKSRLLRVLREKGAQVLDLEALAQHRGSLLGNLPDEVQPAQKMFDSRLWDALRHFDARQPVFVEAESKKIGLINTPESLLLKMRDSDCLLIEAPVSARVQLLMEDYKHFLSDPALLVQRLTPLLPLHGRQVLDHWQMLAEQGKWAALVEKLLIQHYDPAYRRSTASNFTRLSAAKVLLLDNLDDATLRAATVASL</sequence>
<proteinExistence type="predicted"/>
<dbReference type="PROSITE" id="PS50206">
    <property type="entry name" value="RHODANESE_3"/>
    <property type="match status" value="1"/>
</dbReference>
<dbReference type="NCBIfam" id="NF008752">
    <property type="entry name" value="PRK11784.1-4"/>
    <property type="match status" value="1"/>
</dbReference>
<reference evidence="3" key="1">
    <citation type="submission" date="2016-10" db="EMBL/GenBank/DDBJ databases">
        <title>Sequence of Gallionella enrichment culture.</title>
        <authorList>
            <person name="Poehlein A."/>
            <person name="Muehling M."/>
            <person name="Daniel R."/>
        </authorList>
    </citation>
    <scope>NUCLEOTIDE SEQUENCE</scope>
</reference>
<keyword evidence="3" id="KW-0808">Transferase</keyword>
<feature type="domain" description="Rhodanese" evidence="2">
    <location>
        <begin position="18"/>
        <end position="134"/>
    </location>
</feature>
<evidence type="ECO:0000256" key="1">
    <source>
        <dbReference type="ARBA" id="ARBA00023266"/>
    </source>
</evidence>
<accession>A0A1J5TEF0</accession>
<name>A0A1J5TEF0_9ZZZZ</name>
<organism evidence="3">
    <name type="scientific">mine drainage metagenome</name>
    <dbReference type="NCBI Taxonomy" id="410659"/>
    <lineage>
        <taxon>unclassified sequences</taxon>
        <taxon>metagenomes</taxon>
        <taxon>ecological metagenomes</taxon>
    </lineage>
</organism>
<protein>
    <submittedName>
        <fullName evidence="3">tRNA 2-selenouridine synthase</fullName>
        <ecNumber evidence="3">2.9.1.-</ecNumber>
    </submittedName>
</protein>
<dbReference type="GO" id="GO:0043828">
    <property type="term" value="F:tRNA 2-selenouridine synthase activity"/>
    <property type="evidence" value="ECO:0007669"/>
    <property type="project" value="InterPro"/>
</dbReference>
<dbReference type="GO" id="GO:0002098">
    <property type="term" value="P:tRNA wobble uridine modification"/>
    <property type="evidence" value="ECO:0007669"/>
    <property type="project" value="InterPro"/>
</dbReference>
<dbReference type="SMART" id="SM00450">
    <property type="entry name" value="RHOD"/>
    <property type="match status" value="1"/>
</dbReference>
<dbReference type="InterPro" id="IPR058840">
    <property type="entry name" value="AAA_SelU"/>
</dbReference>
<dbReference type="InterPro" id="IPR017582">
    <property type="entry name" value="SelU"/>
</dbReference>
<dbReference type="NCBIfam" id="TIGR03167">
    <property type="entry name" value="tRNA_sel_U_synt"/>
    <property type="match status" value="1"/>
</dbReference>
<dbReference type="SUPFAM" id="SSF52821">
    <property type="entry name" value="Rhodanese/Cell cycle control phosphatase"/>
    <property type="match status" value="1"/>
</dbReference>
<dbReference type="InterPro" id="IPR027417">
    <property type="entry name" value="P-loop_NTPase"/>
</dbReference>
<dbReference type="InterPro" id="IPR001763">
    <property type="entry name" value="Rhodanese-like_dom"/>
</dbReference>
<dbReference type="EC" id="2.9.1.-" evidence="3"/>
<dbReference type="Gene3D" id="3.40.250.10">
    <property type="entry name" value="Rhodanese-like domain"/>
    <property type="match status" value="1"/>
</dbReference>
<dbReference type="SUPFAM" id="SSF52540">
    <property type="entry name" value="P-loop containing nucleoside triphosphate hydrolases"/>
    <property type="match status" value="1"/>
</dbReference>